<feature type="region of interest" description="Disordered" evidence="1">
    <location>
        <begin position="255"/>
        <end position="280"/>
    </location>
</feature>
<dbReference type="HOGENOM" id="CLU_994186_0_0_1"/>
<reference evidence="3 4" key="1">
    <citation type="submission" date="2014-04" db="EMBL/GenBank/DDBJ databases">
        <title>Evolutionary Origins and Diversification of the Mycorrhizal Mutualists.</title>
        <authorList>
            <consortium name="DOE Joint Genome Institute"/>
            <consortium name="Mycorrhizal Genomics Consortium"/>
            <person name="Kohler A."/>
            <person name="Kuo A."/>
            <person name="Nagy L.G."/>
            <person name="Floudas D."/>
            <person name="Copeland A."/>
            <person name="Barry K.W."/>
            <person name="Cichocki N."/>
            <person name="Veneault-Fourrey C."/>
            <person name="LaButti K."/>
            <person name="Lindquist E.A."/>
            <person name="Lipzen A."/>
            <person name="Lundell T."/>
            <person name="Morin E."/>
            <person name="Murat C."/>
            <person name="Riley R."/>
            <person name="Ohm R."/>
            <person name="Sun H."/>
            <person name="Tunlid A."/>
            <person name="Henrissat B."/>
            <person name="Grigoriev I.V."/>
            <person name="Hibbett D.S."/>
            <person name="Martin F."/>
        </authorList>
    </citation>
    <scope>NUCLEOTIDE SEQUENCE [LARGE SCALE GENOMIC DNA]</scope>
    <source>
        <strain evidence="3 4">FD-317 M1</strain>
    </source>
</reference>
<evidence type="ECO:0000256" key="1">
    <source>
        <dbReference type="SAM" id="MobiDB-lite"/>
    </source>
</evidence>
<organism evidence="3 4">
    <name type="scientific">Collybiopsis luxurians FD-317 M1</name>
    <dbReference type="NCBI Taxonomy" id="944289"/>
    <lineage>
        <taxon>Eukaryota</taxon>
        <taxon>Fungi</taxon>
        <taxon>Dikarya</taxon>
        <taxon>Basidiomycota</taxon>
        <taxon>Agaricomycotina</taxon>
        <taxon>Agaricomycetes</taxon>
        <taxon>Agaricomycetidae</taxon>
        <taxon>Agaricales</taxon>
        <taxon>Marasmiineae</taxon>
        <taxon>Omphalotaceae</taxon>
        <taxon>Collybiopsis</taxon>
        <taxon>Collybiopsis luxurians</taxon>
    </lineage>
</organism>
<name>A0A0D0BHT3_9AGAR</name>
<dbReference type="AlphaFoldDB" id="A0A0D0BHT3"/>
<evidence type="ECO:0000313" key="3">
    <source>
        <dbReference type="EMBL" id="KIK63505.1"/>
    </source>
</evidence>
<sequence>MLHIKSNEVNDYWIILSVSMICCPLPCPFVMDTLNLVGLNDLLFLLQGESVEYLVNFLYQKWWNRVGQFYMVATQALVYLFFSSSPTHGNELTIQFLHWQTDTSRLLWNSSFGSEHSMEPFWSFSSLYQNNENAYRTLEPNHSEITEIRCTEVEDLVPLPSSSPIAPGPSVSPFSVRVQDAPASIMEQPSSIRIANALQDGSAKSVFEHSKLQISQWLQRLKCKIPTAVHLIPKAKATGRSGISGWTRSLITRVRTPGTRASDAEPSTCGTEPTGKRARA</sequence>
<accession>A0A0D0BHT3</accession>
<keyword evidence="2" id="KW-1133">Transmembrane helix</keyword>
<proteinExistence type="predicted"/>
<gene>
    <name evidence="3" type="ORF">GYMLUDRAFT_57686</name>
</gene>
<keyword evidence="2" id="KW-0812">Transmembrane</keyword>
<feature type="transmembrane region" description="Helical" evidence="2">
    <location>
        <begin position="12"/>
        <end position="31"/>
    </location>
</feature>
<evidence type="ECO:0000256" key="2">
    <source>
        <dbReference type="SAM" id="Phobius"/>
    </source>
</evidence>
<dbReference type="EMBL" id="KN834764">
    <property type="protein sequence ID" value="KIK63505.1"/>
    <property type="molecule type" value="Genomic_DNA"/>
</dbReference>
<protein>
    <submittedName>
        <fullName evidence="3">Uncharacterized protein</fullName>
    </submittedName>
</protein>
<evidence type="ECO:0000313" key="4">
    <source>
        <dbReference type="Proteomes" id="UP000053593"/>
    </source>
</evidence>
<keyword evidence="4" id="KW-1185">Reference proteome</keyword>
<dbReference type="Proteomes" id="UP000053593">
    <property type="component" value="Unassembled WGS sequence"/>
</dbReference>
<keyword evidence="2" id="KW-0472">Membrane</keyword>